<proteinExistence type="predicted"/>
<protein>
    <recommendedName>
        <fullName evidence="3">Thymidylate synthase</fullName>
    </recommendedName>
</protein>
<gene>
    <name evidence="1" type="ORF">RM540_09385</name>
</gene>
<evidence type="ECO:0000313" key="1">
    <source>
        <dbReference type="EMBL" id="MDT0631957.1"/>
    </source>
</evidence>
<sequence length="280" mass="30443">MTGSDFAEGHVFTGGTVGAVWGRALLALSEPGTGGERSPLLFVVDGGAGEDPAIREALDDFLRAEKQTSVEDVAWTVFPESIWRIYGSKGRTAFFAGYRRALPRFVKASPANRRGIYFARMVGFDLDPATGEPTVGGLPDEGNQLETVLRLYERGLEVRDGRRQGVQRIKLQVGIFDPVRDHTPGPYLPFPCLQHMTFEPDVRAGVLHTSAFYATQQLVRKAYGNLLGLRQLAAFMAGEMGLDVGRLSVFVGVEKLGNTTKTRLRPLVEAVGSALGEVTT</sequence>
<keyword evidence="2" id="KW-1185">Reference proteome</keyword>
<dbReference type="Proteomes" id="UP001267426">
    <property type="component" value="Unassembled WGS sequence"/>
</dbReference>
<evidence type="ECO:0000313" key="2">
    <source>
        <dbReference type="Proteomes" id="UP001267426"/>
    </source>
</evidence>
<organism evidence="1 2">
    <name type="scientific">Rubrivirga litoralis</name>
    <dbReference type="NCBI Taxonomy" id="3075598"/>
    <lineage>
        <taxon>Bacteria</taxon>
        <taxon>Pseudomonadati</taxon>
        <taxon>Rhodothermota</taxon>
        <taxon>Rhodothermia</taxon>
        <taxon>Rhodothermales</taxon>
        <taxon>Rubricoccaceae</taxon>
        <taxon>Rubrivirga</taxon>
    </lineage>
</organism>
<name>A0ABU3BRN6_9BACT</name>
<dbReference type="EMBL" id="JAVRHT010000019">
    <property type="protein sequence ID" value="MDT0631957.1"/>
    <property type="molecule type" value="Genomic_DNA"/>
</dbReference>
<comment type="caution">
    <text evidence="1">The sequence shown here is derived from an EMBL/GenBank/DDBJ whole genome shotgun (WGS) entry which is preliminary data.</text>
</comment>
<reference evidence="1 2" key="1">
    <citation type="submission" date="2023-09" db="EMBL/GenBank/DDBJ databases">
        <authorList>
            <person name="Rey-Velasco X."/>
        </authorList>
    </citation>
    <scope>NUCLEOTIDE SEQUENCE [LARGE SCALE GENOMIC DNA]</scope>
    <source>
        <strain evidence="1 2">F394</strain>
    </source>
</reference>
<evidence type="ECO:0008006" key="3">
    <source>
        <dbReference type="Google" id="ProtNLM"/>
    </source>
</evidence>
<accession>A0ABU3BRN6</accession>
<dbReference type="RefSeq" id="WP_311663421.1">
    <property type="nucleotide sequence ID" value="NZ_JAVRHT010000019.1"/>
</dbReference>